<dbReference type="InterPro" id="IPR001711">
    <property type="entry name" value="PLipase_C_Pinositol-sp_Y"/>
</dbReference>
<dbReference type="InterPro" id="IPR052926">
    <property type="entry name" value="Metallo-beta-lactamase_dom"/>
</dbReference>
<evidence type="ECO:0000259" key="1">
    <source>
        <dbReference type="PROSITE" id="PS50008"/>
    </source>
</evidence>
<evidence type="ECO:0000313" key="3">
    <source>
        <dbReference type="Proteomes" id="UP000705230"/>
    </source>
</evidence>
<dbReference type="GO" id="GO:0006629">
    <property type="term" value="P:lipid metabolic process"/>
    <property type="evidence" value="ECO:0007669"/>
    <property type="project" value="InterPro"/>
</dbReference>
<dbReference type="Proteomes" id="UP000705230">
    <property type="component" value="Unassembled WGS sequence"/>
</dbReference>
<dbReference type="AlphaFoldDB" id="A0A937M3B2"/>
<protein>
    <submittedName>
        <fullName evidence="2">MBL fold metallo-hydrolase</fullName>
    </submittedName>
</protein>
<comment type="caution">
    <text evidence="2">The sequence shown here is derived from an EMBL/GenBank/DDBJ whole genome shotgun (WGS) entry which is preliminary data.</text>
</comment>
<dbReference type="EMBL" id="JADHSG010000030">
    <property type="protein sequence ID" value="MBL6903884.1"/>
    <property type="molecule type" value="Genomic_DNA"/>
</dbReference>
<name>A0A937M3B2_9GAMM</name>
<dbReference type="PANTHER" id="PTHR13754">
    <property type="entry name" value="METALLO-BETA-LACTAMASE SUPERFAMILY PROTEIN"/>
    <property type="match status" value="1"/>
</dbReference>
<dbReference type="CDD" id="cd07713">
    <property type="entry name" value="DHPS-like_MBL-fold"/>
    <property type="match status" value="1"/>
</dbReference>
<dbReference type="Gene3D" id="3.60.15.10">
    <property type="entry name" value="Ribonuclease Z/Hydroxyacylglutathione hydrolase-like"/>
    <property type="match status" value="1"/>
</dbReference>
<feature type="domain" description="PI-PLC Y-box" evidence="1">
    <location>
        <begin position="119"/>
        <end position="184"/>
    </location>
</feature>
<gene>
    <name evidence="2" type="ORF">ISR29_06765</name>
</gene>
<dbReference type="GO" id="GO:0035556">
    <property type="term" value="P:intracellular signal transduction"/>
    <property type="evidence" value="ECO:0007669"/>
    <property type="project" value="InterPro"/>
</dbReference>
<dbReference type="InterPro" id="IPR001279">
    <property type="entry name" value="Metallo-B-lactamas"/>
</dbReference>
<dbReference type="Pfam" id="PF00753">
    <property type="entry name" value="Lactamase_B"/>
    <property type="match status" value="1"/>
</dbReference>
<dbReference type="SUPFAM" id="SSF56281">
    <property type="entry name" value="Metallo-hydrolase/oxidoreductase"/>
    <property type="match status" value="1"/>
</dbReference>
<reference evidence="2" key="1">
    <citation type="submission" date="2020-10" db="EMBL/GenBank/DDBJ databases">
        <title>Microbiome of the Black Sea water column analyzed by genome centric metagenomics.</title>
        <authorList>
            <person name="Cabello-Yeves P.J."/>
            <person name="Callieri C."/>
            <person name="Picazo A."/>
            <person name="Mehrshad M."/>
            <person name="Haro-Moreno J.M."/>
            <person name="Roda-Garcia J."/>
            <person name="Dzembekova N."/>
            <person name="Slabakova V."/>
            <person name="Slabakova N."/>
            <person name="Moncheva S."/>
            <person name="Rodriguez-Valera F."/>
        </authorList>
    </citation>
    <scope>NUCLEOTIDE SEQUENCE</scope>
    <source>
        <strain evidence="2">BS30m-G43</strain>
    </source>
</reference>
<dbReference type="InterPro" id="IPR041712">
    <property type="entry name" value="DHPS-like_MBL-fold"/>
</dbReference>
<proteinExistence type="predicted"/>
<dbReference type="InterPro" id="IPR036866">
    <property type="entry name" value="RibonucZ/Hydroxyglut_hydro"/>
</dbReference>
<dbReference type="PANTHER" id="PTHR13754:SF18">
    <property type="entry name" value="7,8-DIHYDROPTERIN-6-METHYL-4-(BETA-D-RIBOFURANOSYL)-AMINOBENZENE-5'-PHOSPHATE SYNTHASE"/>
    <property type="match status" value="1"/>
</dbReference>
<dbReference type="PROSITE" id="PS50008">
    <property type="entry name" value="PIPLC_Y_DOMAIN"/>
    <property type="match status" value="1"/>
</dbReference>
<dbReference type="GO" id="GO:0004435">
    <property type="term" value="F:phosphatidylinositol-4,5-bisphosphate phospholipase C activity"/>
    <property type="evidence" value="ECO:0007669"/>
    <property type="project" value="InterPro"/>
</dbReference>
<organism evidence="2 3">
    <name type="scientific">SAR86 cluster bacterium</name>
    <dbReference type="NCBI Taxonomy" id="2030880"/>
    <lineage>
        <taxon>Bacteria</taxon>
        <taxon>Pseudomonadati</taxon>
        <taxon>Pseudomonadota</taxon>
        <taxon>Gammaproteobacteria</taxon>
        <taxon>SAR86 cluster</taxon>
    </lineage>
</organism>
<accession>A0A937M3B2</accession>
<sequence>MRQISLFFALFCINLNASYEVTVLATNISNYGGFGEWSFSALYESDKESVLFDTGFHEDTVLHNAEILGKDLSKVEKVILSHYHSDHTGGLLKLRRAYMEINNKAFTKVYVARGFFNQRFAPDGSKVGPGNYADSMKWKKDAENLGINFVILDNHYEVSKNIFATGTVERSVETYNGPEGLVVKDIKSNEFVPDIIIDDQSAGMLTDNGWIMMSGCGHSGIINTAKKLQSIQNVPVYGAIGGFHLFRATDQVIDKTANWLKDNGMTKFMGGHCTGIYAAERVADLIGISRENLSHTAIGSVLSKDLNIIRSSVE</sequence>
<evidence type="ECO:0000313" key="2">
    <source>
        <dbReference type="EMBL" id="MBL6903884.1"/>
    </source>
</evidence>
<dbReference type="GO" id="GO:0016740">
    <property type="term" value="F:transferase activity"/>
    <property type="evidence" value="ECO:0007669"/>
    <property type="project" value="TreeGrafter"/>
</dbReference>